<dbReference type="PROSITE" id="PS51257">
    <property type="entry name" value="PROKAR_LIPOPROTEIN"/>
    <property type="match status" value="1"/>
</dbReference>
<protein>
    <submittedName>
        <fullName evidence="2">Uncharacterized protein</fullName>
    </submittedName>
</protein>
<name>A0A5C3LRU3_9AGAR</name>
<dbReference type="EMBL" id="ML213628">
    <property type="protein sequence ID" value="TFK34756.1"/>
    <property type="molecule type" value="Genomic_DNA"/>
</dbReference>
<evidence type="ECO:0000256" key="1">
    <source>
        <dbReference type="SAM" id="MobiDB-lite"/>
    </source>
</evidence>
<gene>
    <name evidence="2" type="ORF">BDQ12DRAFT_337081</name>
</gene>
<reference evidence="2 3" key="1">
    <citation type="journal article" date="2019" name="Nat. Ecol. Evol.">
        <title>Megaphylogeny resolves global patterns of mushroom evolution.</title>
        <authorList>
            <person name="Varga T."/>
            <person name="Krizsan K."/>
            <person name="Foldi C."/>
            <person name="Dima B."/>
            <person name="Sanchez-Garcia M."/>
            <person name="Sanchez-Ramirez S."/>
            <person name="Szollosi G.J."/>
            <person name="Szarkandi J.G."/>
            <person name="Papp V."/>
            <person name="Albert L."/>
            <person name="Andreopoulos W."/>
            <person name="Angelini C."/>
            <person name="Antonin V."/>
            <person name="Barry K.W."/>
            <person name="Bougher N.L."/>
            <person name="Buchanan P."/>
            <person name="Buyck B."/>
            <person name="Bense V."/>
            <person name="Catcheside P."/>
            <person name="Chovatia M."/>
            <person name="Cooper J."/>
            <person name="Damon W."/>
            <person name="Desjardin D."/>
            <person name="Finy P."/>
            <person name="Geml J."/>
            <person name="Haridas S."/>
            <person name="Hughes K."/>
            <person name="Justo A."/>
            <person name="Karasinski D."/>
            <person name="Kautmanova I."/>
            <person name="Kiss B."/>
            <person name="Kocsube S."/>
            <person name="Kotiranta H."/>
            <person name="LaButti K.M."/>
            <person name="Lechner B.E."/>
            <person name="Liimatainen K."/>
            <person name="Lipzen A."/>
            <person name="Lukacs Z."/>
            <person name="Mihaltcheva S."/>
            <person name="Morgado L.N."/>
            <person name="Niskanen T."/>
            <person name="Noordeloos M.E."/>
            <person name="Ohm R.A."/>
            <person name="Ortiz-Santana B."/>
            <person name="Ovrebo C."/>
            <person name="Racz N."/>
            <person name="Riley R."/>
            <person name="Savchenko A."/>
            <person name="Shiryaev A."/>
            <person name="Soop K."/>
            <person name="Spirin V."/>
            <person name="Szebenyi C."/>
            <person name="Tomsovsky M."/>
            <person name="Tulloss R.E."/>
            <person name="Uehling J."/>
            <person name="Grigoriev I.V."/>
            <person name="Vagvolgyi C."/>
            <person name="Papp T."/>
            <person name="Martin F.M."/>
            <person name="Miettinen O."/>
            <person name="Hibbett D.S."/>
            <person name="Nagy L.G."/>
        </authorList>
    </citation>
    <scope>NUCLEOTIDE SEQUENCE [LARGE SCALE GENOMIC DNA]</scope>
    <source>
        <strain evidence="2 3">CBS 166.37</strain>
    </source>
</reference>
<organism evidence="2 3">
    <name type="scientific">Crucibulum laeve</name>
    <dbReference type="NCBI Taxonomy" id="68775"/>
    <lineage>
        <taxon>Eukaryota</taxon>
        <taxon>Fungi</taxon>
        <taxon>Dikarya</taxon>
        <taxon>Basidiomycota</taxon>
        <taxon>Agaricomycotina</taxon>
        <taxon>Agaricomycetes</taxon>
        <taxon>Agaricomycetidae</taxon>
        <taxon>Agaricales</taxon>
        <taxon>Agaricineae</taxon>
        <taxon>Nidulariaceae</taxon>
        <taxon>Crucibulum</taxon>
    </lineage>
</organism>
<evidence type="ECO:0000313" key="2">
    <source>
        <dbReference type="EMBL" id="TFK34756.1"/>
    </source>
</evidence>
<dbReference type="AlphaFoldDB" id="A0A5C3LRU3"/>
<keyword evidence="3" id="KW-1185">Reference proteome</keyword>
<feature type="region of interest" description="Disordered" evidence="1">
    <location>
        <begin position="131"/>
        <end position="212"/>
    </location>
</feature>
<dbReference type="Proteomes" id="UP000308652">
    <property type="component" value="Unassembled WGS sequence"/>
</dbReference>
<sequence>MRIPLVEVRKPILFWNSSLAIASCWAGPCCSSLWHIKLLGVCLQVPEGLQEGSDTNRTLVDTRYELHPLDILSGMPPHLDPRIYSQAPSSLEARSNAFNVSLSDDHPRPSICTFPFIFFRLFATVSNMFKTRNDDRPMTPKLNSVALPPGSPLRRTPSSTPKSSIAERLFSRLTPDRRSATPQSESPRRRQDMQYQDNSPRERTLSTRIESPFSSRLSKAALEVAVGKPGVPVDMSAVKCGPLKFSEPNRNAST</sequence>
<accession>A0A5C3LRU3</accession>
<evidence type="ECO:0000313" key="3">
    <source>
        <dbReference type="Proteomes" id="UP000308652"/>
    </source>
</evidence>
<proteinExistence type="predicted"/>